<feature type="region of interest" description="Disordered" evidence="9">
    <location>
        <begin position="1"/>
        <end position="20"/>
    </location>
</feature>
<keyword evidence="5 8" id="KW-0175">Coiled coil</keyword>
<evidence type="ECO:0000256" key="3">
    <source>
        <dbReference type="ARBA" id="ARBA00022490"/>
    </source>
</evidence>
<accession>A0A7L1S416</accession>
<dbReference type="Gene3D" id="1.20.5.170">
    <property type="match status" value="1"/>
</dbReference>
<feature type="region of interest" description="Disordered" evidence="9">
    <location>
        <begin position="27"/>
        <end position="61"/>
    </location>
</feature>
<sequence>AHRAHPPGMESRRLSSYGRRFGPSVPVYRVLPGSPPGRPRAPRGTQLSPGMGPHPGSGRMDFSLAAALNSEFRETRTNEKVEMMELNDRFASYIEKVRLLEQQNKVLVVELNQARDREPSRTADVYQEQLRDLRRRLEHLATAKARLEMERDNLAQDLVSLQQKLQDEVTLRLEAESNLAAYRQDVDNAALARLDLERRVGTLQDEIAFLRKVHEEELRELQEQLARQRVHVEVDASKPDLTAALRDIRSQYEAMAASNVQETEEWYKSKFADLTDTAARHAEALRAAKQEANEYRRQLQALTCDLEALRGSNESLERQLRELEERYALETAGYQDTVGQLEEDTRNLKEEMAQHLQDYQDLLNVKLALDIEIATYRKLLEGEESRITIPVQSFSNLQIRETSLDTKSVSEAHVKRSIVVKTVETRDGEVLKESKQEHKEV</sequence>
<evidence type="ECO:0000256" key="6">
    <source>
        <dbReference type="ARBA" id="ARBA00061646"/>
    </source>
</evidence>
<dbReference type="InterPro" id="IPR006821">
    <property type="entry name" value="Intermed_filament_DNA-bd"/>
</dbReference>
<dbReference type="InterPro" id="IPR050405">
    <property type="entry name" value="Intermediate_filament"/>
</dbReference>
<dbReference type="GO" id="GO:0005737">
    <property type="term" value="C:cytoplasm"/>
    <property type="evidence" value="ECO:0007669"/>
    <property type="project" value="UniProtKB-SubCell"/>
</dbReference>
<dbReference type="FunFam" id="1.20.5.1160:FF:000001">
    <property type="entry name" value="Keratin type II"/>
    <property type="match status" value="1"/>
</dbReference>
<keyword evidence="4 7" id="KW-0403">Intermediate filament</keyword>
<dbReference type="GO" id="GO:0045109">
    <property type="term" value="P:intermediate filament organization"/>
    <property type="evidence" value="ECO:0007669"/>
    <property type="project" value="TreeGrafter"/>
</dbReference>
<evidence type="ECO:0000256" key="4">
    <source>
        <dbReference type="ARBA" id="ARBA00022754"/>
    </source>
</evidence>
<dbReference type="Pfam" id="PF00038">
    <property type="entry name" value="Filament"/>
    <property type="match status" value="1"/>
</dbReference>
<evidence type="ECO:0000256" key="5">
    <source>
        <dbReference type="ARBA" id="ARBA00023054"/>
    </source>
</evidence>
<reference evidence="12" key="1">
    <citation type="submission" date="2019-09" db="EMBL/GenBank/DDBJ databases">
        <title>Bird 10,000 Genomes (B10K) Project - Family phase.</title>
        <authorList>
            <person name="Zhang G."/>
        </authorList>
    </citation>
    <scope>NUCLEOTIDE SEQUENCE [LARGE SCALE GENOMIC DNA]</scope>
</reference>
<dbReference type="FunFam" id="1.20.5.170:FF:000002">
    <property type="entry name" value="Type I keratin KA11"/>
    <property type="match status" value="1"/>
</dbReference>
<comment type="similarity">
    <text evidence="6 7">Belongs to the intermediate filament family.</text>
</comment>
<dbReference type="AlphaFoldDB" id="A0A7L1S416"/>
<dbReference type="PROSITE" id="PS00226">
    <property type="entry name" value="IF_ROD_1"/>
    <property type="match status" value="1"/>
</dbReference>
<evidence type="ECO:0000256" key="2">
    <source>
        <dbReference type="ARBA" id="ARBA00018571"/>
    </source>
</evidence>
<keyword evidence="12" id="KW-1185">Reference proteome</keyword>
<dbReference type="PANTHER" id="PTHR45652:SF9">
    <property type="entry name" value="GLIAL FIBRILLARY ACIDIC PROTEIN"/>
    <property type="match status" value="1"/>
</dbReference>
<dbReference type="SUPFAM" id="SSF64593">
    <property type="entry name" value="Intermediate filament protein, coiled coil region"/>
    <property type="match status" value="2"/>
</dbReference>
<dbReference type="Gene3D" id="1.20.5.500">
    <property type="entry name" value="Single helix bin"/>
    <property type="match status" value="1"/>
</dbReference>
<dbReference type="GO" id="GO:0005200">
    <property type="term" value="F:structural constituent of cytoskeleton"/>
    <property type="evidence" value="ECO:0007669"/>
    <property type="project" value="TreeGrafter"/>
</dbReference>
<feature type="non-terminal residue" evidence="11">
    <location>
        <position position="1"/>
    </location>
</feature>
<proteinExistence type="inferred from homology"/>
<evidence type="ECO:0000313" key="11">
    <source>
        <dbReference type="EMBL" id="NXO42837.1"/>
    </source>
</evidence>
<dbReference type="GO" id="GO:0005882">
    <property type="term" value="C:intermediate filament"/>
    <property type="evidence" value="ECO:0007669"/>
    <property type="project" value="UniProtKB-KW"/>
</dbReference>
<comment type="caution">
    <text evidence="11">The sequence shown here is derived from an EMBL/GenBank/DDBJ whole genome shotgun (WGS) entry which is preliminary data.</text>
</comment>
<gene>
    <name evidence="11" type="primary">Gfap</name>
    <name evidence="11" type="ORF">LOCOCH_R04890</name>
</gene>
<dbReference type="PROSITE" id="PS51842">
    <property type="entry name" value="IF_ROD_2"/>
    <property type="match status" value="1"/>
</dbReference>
<comment type="subcellular location">
    <subcellularLocation>
        <location evidence="1">Cytoplasm</location>
    </subcellularLocation>
</comment>
<name>A0A7L1S416_9PASS</name>
<dbReference type="SMART" id="SM01391">
    <property type="entry name" value="Filament"/>
    <property type="match status" value="1"/>
</dbReference>
<evidence type="ECO:0000313" key="12">
    <source>
        <dbReference type="Proteomes" id="UP000572057"/>
    </source>
</evidence>
<dbReference type="PANTHER" id="PTHR45652">
    <property type="entry name" value="GLIAL FIBRILLARY ACIDIC PROTEIN"/>
    <property type="match status" value="1"/>
</dbReference>
<evidence type="ECO:0000256" key="7">
    <source>
        <dbReference type="RuleBase" id="RU000685"/>
    </source>
</evidence>
<dbReference type="FunFam" id="1.20.5.500:FF:000001">
    <property type="entry name" value="Type II keratin 23"/>
    <property type="match status" value="1"/>
</dbReference>
<dbReference type="Pfam" id="PF04732">
    <property type="entry name" value="Filament_head"/>
    <property type="match status" value="1"/>
</dbReference>
<protein>
    <recommendedName>
        <fullName evidence="2">Glial fibrillary acidic protein</fullName>
    </recommendedName>
</protein>
<dbReference type="EMBL" id="VXBM01001035">
    <property type="protein sequence ID" value="NXO42837.1"/>
    <property type="molecule type" value="Genomic_DNA"/>
</dbReference>
<dbReference type="Gene3D" id="1.20.5.1160">
    <property type="entry name" value="Vasodilator-stimulated phosphoprotein"/>
    <property type="match status" value="1"/>
</dbReference>
<organism evidence="11 12">
    <name type="scientific">Helopsaltes ochotensis</name>
    <name type="common">Middendorff's grasshopper-warbler</name>
    <dbReference type="NCBI Taxonomy" id="3150915"/>
    <lineage>
        <taxon>Eukaryota</taxon>
        <taxon>Metazoa</taxon>
        <taxon>Chordata</taxon>
        <taxon>Craniata</taxon>
        <taxon>Vertebrata</taxon>
        <taxon>Euteleostomi</taxon>
        <taxon>Archelosauria</taxon>
        <taxon>Archosauria</taxon>
        <taxon>Dinosauria</taxon>
        <taxon>Saurischia</taxon>
        <taxon>Theropoda</taxon>
        <taxon>Coelurosauria</taxon>
        <taxon>Aves</taxon>
        <taxon>Neognathae</taxon>
        <taxon>Neoaves</taxon>
        <taxon>Telluraves</taxon>
        <taxon>Australaves</taxon>
        <taxon>Passeriformes</taxon>
        <taxon>Sylvioidea</taxon>
        <taxon>Locustellidae</taxon>
        <taxon>Helopsaltes</taxon>
    </lineage>
</organism>
<evidence type="ECO:0000256" key="8">
    <source>
        <dbReference type="SAM" id="Coils"/>
    </source>
</evidence>
<dbReference type="GO" id="GO:1904714">
    <property type="term" value="P:regulation of chaperone-mediated autophagy"/>
    <property type="evidence" value="ECO:0007669"/>
    <property type="project" value="TreeGrafter"/>
</dbReference>
<dbReference type="InterPro" id="IPR039008">
    <property type="entry name" value="IF_rod_dom"/>
</dbReference>
<dbReference type="GO" id="GO:0042995">
    <property type="term" value="C:cell projection"/>
    <property type="evidence" value="ECO:0007669"/>
    <property type="project" value="TreeGrafter"/>
</dbReference>
<dbReference type="InterPro" id="IPR018039">
    <property type="entry name" value="IF_conserved"/>
</dbReference>
<feature type="coiled-coil region" evidence="8">
    <location>
        <begin position="271"/>
        <end position="365"/>
    </location>
</feature>
<feature type="coiled-coil region" evidence="8">
    <location>
        <begin position="83"/>
        <end position="231"/>
    </location>
</feature>
<dbReference type="OrthoDB" id="2441647at2759"/>
<feature type="non-terminal residue" evidence="11">
    <location>
        <position position="441"/>
    </location>
</feature>
<dbReference type="Proteomes" id="UP000572057">
    <property type="component" value="Unassembled WGS sequence"/>
</dbReference>
<evidence type="ECO:0000256" key="9">
    <source>
        <dbReference type="SAM" id="MobiDB-lite"/>
    </source>
</evidence>
<keyword evidence="3" id="KW-0963">Cytoplasm</keyword>
<evidence type="ECO:0000259" key="10">
    <source>
        <dbReference type="PROSITE" id="PS51842"/>
    </source>
</evidence>
<feature type="domain" description="IF rod" evidence="10">
    <location>
        <begin position="79"/>
        <end position="387"/>
    </location>
</feature>
<evidence type="ECO:0000256" key="1">
    <source>
        <dbReference type="ARBA" id="ARBA00004496"/>
    </source>
</evidence>